<keyword evidence="7 11" id="KW-0547">Nucleotide-binding</keyword>
<feature type="domain" description="Cytidyltransferase-like" evidence="12">
    <location>
        <begin position="11"/>
        <end position="219"/>
    </location>
</feature>
<evidence type="ECO:0000256" key="10">
    <source>
        <dbReference type="ARBA" id="ARBA00048721"/>
    </source>
</evidence>
<evidence type="ECO:0000259" key="12">
    <source>
        <dbReference type="Pfam" id="PF01467"/>
    </source>
</evidence>
<dbReference type="GO" id="GO:0005759">
    <property type="term" value="C:mitochondrial matrix"/>
    <property type="evidence" value="ECO:0007669"/>
    <property type="project" value="UniProtKB-ARBA"/>
</dbReference>
<reference evidence="14" key="1">
    <citation type="submission" date="2025-08" db="UniProtKB">
        <authorList>
            <consortium name="RefSeq"/>
        </authorList>
    </citation>
    <scope>IDENTIFICATION</scope>
    <source>
        <tissue evidence="14">Thorax and Abdomen</tissue>
    </source>
</reference>
<evidence type="ECO:0000256" key="1">
    <source>
        <dbReference type="ARBA" id="ARBA00004658"/>
    </source>
</evidence>
<dbReference type="EC" id="2.7.7.1" evidence="11"/>
<dbReference type="InterPro" id="IPR004821">
    <property type="entry name" value="Cyt_trans-like"/>
</dbReference>
<comment type="similarity">
    <text evidence="3 11">Belongs to the eukaryotic NMN adenylyltransferase family.</text>
</comment>
<keyword evidence="13" id="KW-1185">Reference proteome</keyword>
<dbReference type="GO" id="GO:0004515">
    <property type="term" value="F:nicotinate-nucleotide adenylyltransferase activity"/>
    <property type="evidence" value="ECO:0007669"/>
    <property type="project" value="UniProtKB-EC"/>
</dbReference>
<dbReference type="NCBIfam" id="TIGR00482">
    <property type="entry name" value="nicotinate (nicotinamide) nucleotide adenylyltransferase"/>
    <property type="match status" value="1"/>
</dbReference>
<evidence type="ECO:0000256" key="11">
    <source>
        <dbReference type="RuleBase" id="RU362021"/>
    </source>
</evidence>
<evidence type="ECO:0000256" key="8">
    <source>
        <dbReference type="ARBA" id="ARBA00022840"/>
    </source>
</evidence>
<evidence type="ECO:0000256" key="2">
    <source>
        <dbReference type="ARBA" id="ARBA00005019"/>
    </source>
</evidence>
<dbReference type="EC" id="2.7.7.18" evidence="11"/>
<dbReference type="SUPFAM" id="SSF52374">
    <property type="entry name" value="Nucleotidylyl transferase"/>
    <property type="match status" value="1"/>
</dbReference>
<keyword evidence="8 11" id="KW-0067">ATP-binding</keyword>
<evidence type="ECO:0000256" key="7">
    <source>
        <dbReference type="ARBA" id="ARBA00022741"/>
    </source>
</evidence>
<keyword evidence="5 11" id="KW-0808">Transferase</keyword>
<evidence type="ECO:0000256" key="4">
    <source>
        <dbReference type="ARBA" id="ARBA00022642"/>
    </source>
</evidence>
<keyword evidence="9 11" id="KW-0520">NAD</keyword>
<name>A0A6J0BNB2_NEOLC</name>
<dbReference type="RefSeq" id="XP_015516124.2">
    <property type="nucleotide sequence ID" value="XM_015660638.2"/>
</dbReference>
<evidence type="ECO:0000313" key="13">
    <source>
        <dbReference type="Proteomes" id="UP000829291"/>
    </source>
</evidence>
<dbReference type="PANTHER" id="PTHR12039:SF0">
    <property type="entry name" value="NICOTINAMIDE-NUCLEOTIDE ADENYLYLTRANSFERASE"/>
    <property type="match status" value="1"/>
</dbReference>
<evidence type="ECO:0000256" key="3">
    <source>
        <dbReference type="ARBA" id="ARBA00007064"/>
    </source>
</evidence>
<dbReference type="Gene3D" id="3.40.50.620">
    <property type="entry name" value="HUPs"/>
    <property type="match status" value="1"/>
</dbReference>
<evidence type="ECO:0000313" key="14">
    <source>
        <dbReference type="RefSeq" id="XP_015516124.2"/>
    </source>
</evidence>
<dbReference type="InterPro" id="IPR005248">
    <property type="entry name" value="NadD/NMNAT"/>
</dbReference>
<comment type="pathway">
    <text evidence="2">Cofactor biosynthesis; NAD(+) biosynthesis; deamido-NAD(+) from nicotinate D-ribonucleotide: step 1/1.</text>
</comment>
<dbReference type="UniPathway" id="UPA00253">
    <property type="reaction ID" value="UER00332"/>
</dbReference>
<comment type="catalytic activity">
    <reaction evidence="11">
        <text>beta-nicotinamide D-ribonucleotide + ATP + H(+) = diphosphate + NAD(+)</text>
        <dbReference type="Rhea" id="RHEA:21360"/>
        <dbReference type="ChEBI" id="CHEBI:14649"/>
        <dbReference type="ChEBI" id="CHEBI:15378"/>
        <dbReference type="ChEBI" id="CHEBI:30616"/>
        <dbReference type="ChEBI" id="CHEBI:33019"/>
        <dbReference type="ChEBI" id="CHEBI:57540"/>
        <dbReference type="EC" id="2.7.7.1"/>
    </reaction>
</comment>
<comment type="pathway">
    <text evidence="1 11">Cofactor biosynthesis; NAD(+) biosynthesis; NAD(+) from nicotinamide D-ribonucleotide: step 1/1.</text>
</comment>
<dbReference type="InParanoid" id="A0A6J0BNB2"/>
<gene>
    <name evidence="14" type="primary">LOC107221589</name>
</gene>
<dbReference type="GO" id="GO:0009435">
    <property type="term" value="P:NAD+ biosynthetic process"/>
    <property type="evidence" value="ECO:0007669"/>
    <property type="project" value="UniProtKB-UniPathway"/>
</dbReference>
<proteinExistence type="inferred from homology"/>
<dbReference type="PANTHER" id="PTHR12039">
    <property type="entry name" value="NICOTINAMIDE MONONUCLEOTIDE ADENYLYLTRANSFERASE"/>
    <property type="match status" value="1"/>
</dbReference>
<evidence type="ECO:0000256" key="6">
    <source>
        <dbReference type="ARBA" id="ARBA00022695"/>
    </source>
</evidence>
<organism evidence="14">
    <name type="scientific">Neodiprion lecontei</name>
    <name type="common">Redheaded pine sawfly</name>
    <dbReference type="NCBI Taxonomy" id="441921"/>
    <lineage>
        <taxon>Eukaryota</taxon>
        <taxon>Metazoa</taxon>
        <taxon>Ecdysozoa</taxon>
        <taxon>Arthropoda</taxon>
        <taxon>Hexapoda</taxon>
        <taxon>Insecta</taxon>
        <taxon>Pterygota</taxon>
        <taxon>Neoptera</taxon>
        <taxon>Endopterygota</taxon>
        <taxon>Hymenoptera</taxon>
        <taxon>Tenthredinoidea</taxon>
        <taxon>Diprionidae</taxon>
        <taxon>Diprioninae</taxon>
        <taxon>Neodiprion</taxon>
    </lineage>
</organism>
<dbReference type="GO" id="GO:0000309">
    <property type="term" value="F:nicotinamide-nucleotide adenylyltransferase activity"/>
    <property type="evidence" value="ECO:0007669"/>
    <property type="project" value="UniProtKB-EC"/>
</dbReference>
<accession>A0A6J0BNB2</accession>
<dbReference type="GO" id="GO:0005524">
    <property type="term" value="F:ATP binding"/>
    <property type="evidence" value="ECO:0007669"/>
    <property type="project" value="UniProtKB-KW"/>
</dbReference>
<evidence type="ECO:0000256" key="9">
    <source>
        <dbReference type="ARBA" id="ARBA00023027"/>
    </source>
</evidence>
<dbReference type="GeneID" id="107221589"/>
<sequence>MAPTKVILLSCGSYNPPTNMHLRMFEIARDHLHKMGSHIVIGGVISPVHDGYGKKELTSATHRCAMLRLALHNNDWIRLSDWETKREGWTKTRVTIQHHQNLLNSWLFDTHDIKHHSEIEDMDWIPANVRKDANAEQNPIQVKLLCGADLLESFGTPGLWAEEDIDAIVGQHGLVVVTREGSNPNRFIYDSDVLTKYMHNIIIVTEWITNEISSTKIRRALRRGESAKYLLHDSVLDYIYKHGIYDAKRSSAIKLGQSPNNIGSNYLHIDKKYENTFLTPSPSDITMETPSPVEIISIDIPDSIMKKNFLNNSNFANNTNCKLSIGKTEDDNDSVRDKFISVMSENGNNKLLNSMKSVYPGQAKQIIATETGESHILDEGTAKPACLL</sequence>
<dbReference type="AlphaFoldDB" id="A0A6J0BNB2"/>
<dbReference type="OrthoDB" id="422187at2759"/>
<dbReference type="CDD" id="cd09286">
    <property type="entry name" value="NMNAT_Eukarya"/>
    <property type="match status" value="1"/>
</dbReference>
<dbReference type="InterPro" id="IPR045094">
    <property type="entry name" value="NMNAT_euk"/>
</dbReference>
<comment type="catalytic activity">
    <reaction evidence="10 11">
        <text>nicotinate beta-D-ribonucleotide + ATP + H(+) = deamido-NAD(+) + diphosphate</text>
        <dbReference type="Rhea" id="RHEA:22860"/>
        <dbReference type="ChEBI" id="CHEBI:15378"/>
        <dbReference type="ChEBI" id="CHEBI:30616"/>
        <dbReference type="ChEBI" id="CHEBI:33019"/>
        <dbReference type="ChEBI" id="CHEBI:57502"/>
        <dbReference type="ChEBI" id="CHEBI:58437"/>
        <dbReference type="EC" id="2.7.7.18"/>
    </reaction>
</comment>
<dbReference type="Pfam" id="PF01467">
    <property type="entry name" value="CTP_transf_like"/>
    <property type="match status" value="1"/>
</dbReference>
<dbReference type="InterPro" id="IPR051182">
    <property type="entry name" value="Euk_NMN_adenylyltrnsfrase"/>
</dbReference>
<dbReference type="InterPro" id="IPR014729">
    <property type="entry name" value="Rossmann-like_a/b/a_fold"/>
</dbReference>
<dbReference type="Proteomes" id="UP000829291">
    <property type="component" value="Chromosome 4"/>
</dbReference>
<evidence type="ECO:0000256" key="5">
    <source>
        <dbReference type="ARBA" id="ARBA00022679"/>
    </source>
</evidence>
<dbReference type="KEGG" id="nlo:107221589"/>
<keyword evidence="6 11" id="KW-0548">Nucleotidyltransferase</keyword>
<keyword evidence="4 11" id="KW-0662">Pyridine nucleotide biosynthesis</keyword>
<protein>
    <recommendedName>
        <fullName evidence="11">Nicotinamide-nucleotide adenylyltransferase</fullName>
        <ecNumber evidence="11">2.7.7.1</ecNumber>
        <ecNumber evidence="11">2.7.7.18</ecNumber>
    </recommendedName>
</protein>